<name>X1BWZ6_9ZZZZ</name>
<sequence>MPRKSRDELASKTALHKAKKLIVKFYDYYDSRGDLLPWVLERATKEKDEKSAHVRITPPIHS</sequence>
<dbReference type="AlphaFoldDB" id="X1BWZ6"/>
<gene>
    <name evidence="1" type="ORF">S01H4_32114</name>
</gene>
<comment type="caution">
    <text evidence="1">The sequence shown here is derived from an EMBL/GenBank/DDBJ whole genome shotgun (WGS) entry which is preliminary data.</text>
</comment>
<dbReference type="EMBL" id="BART01016744">
    <property type="protein sequence ID" value="GAG85657.1"/>
    <property type="molecule type" value="Genomic_DNA"/>
</dbReference>
<organism evidence="1">
    <name type="scientific">marine sediment metagenome</name>
    <dbReference type="NCBI Taxonomy" id="412755"/>
    <lineage>
        <taxon>unclassified sequences</taxon>
        <taxon>metagenomes</taxon>
        <taxon>ecological metagenomes</taxon>
    </lineage>
</organism>
<proteinExistence type="predicted"/>
<reference evidence="1" key="1">
    <citation type="journal article" date="2014" name="Front. Microbiol.">
        <title>High frequency of phylogenetically diverse reductive dehalogenase-homologous genes in deep subseafloor sedimentary metagenomes.</title>
        <authorList>
            <person name="Kawai M."/>
            <person name="Futagami T."/>
            <person name="Toyoda A."/>
            <person name="Takaki Y."/>
            <person name="Nishi S."/>
            <person name="Hori S."/>
            <person name="Arai W."/>
            <person name="Tsubouchi T."/>
            <person name="Morono Y."/>
            <person name="Uchiyama I."/>
            <person name="Ito T."/>
            <person name="Fujiyama A."/>
            <person name="Inagaki F."/>
            <person name="Takami H."/>
        </authorList>
    </citation>
    <scope>NUCLEOTIDE SEQUENCE</scope>
    <source>
        <strain evidence="1">Expedition CK06-06</strain>
    </source>
</reference>
<accession>X1BWZ6</accession>
<evidence type="ECO:0000313" key="1">
    <source>
        <dbReference type="EMBL" id="GAG85657.1"/>
    </source>
</evidence>
<protein>
    <submittedName>
        <fullName evidence="1">Uncharacterized protein</fullName>
    </submittedName>
</protein>